<dbReference type="PANTHER" id="PTHR21621">
    <property type="entry name" value="RIBOSOMAL PROTEIN S6 MODIFICATION PROTEIN"/>
    <property type="match status" value="1"/>
</dbReference>
<dbReference type="Gene3D" id="3.30.470.20">
    <property type="entry name" value="ATP-grasp fold, B domain"/>
    <property type="match status" value="1"/>
</dbReference>
<dbReference type="KEGG" id="vcw:GJQ55_03835"/>
<dbReference type="EMBL" id="CP046056">
    <property type="protein sequence ID" value="QQD23668.1"/>
    <property type="molecule type" value="Genomic_DNA"/>
</dbReference>
<dbReference type="InterPro" id="IPR039523">
    <property type="entry name" value="RimK-rel_E_lig_ATP-grasp"/>
</dbReference>
<organism evidence="4 5">
    <name type="scientific">Venatoribacter cucullus</name>
    <dbReference type="NCBI Taxonomy" id="2661630"/>
    <lineage>
        <taxon>Bacteria</taxon>
        <taxon>Pseudomonadati</taxon>
        <taxon>Pseudomonadota</taxon>
        <taxon>Gammaproteobacteria</taxon>
        <taxon>Oceanospirillales</taxon>
        <taxon>Oceanospirillaceae</taxon>
        <taxon>Venatoribacter</taxon>
    </lineage>
</organism>
<evidence type="ECO:0000313" key="5">
    <source>
        <dbReference type="Proteomes" id="UP000596074"/>
    </source>
</evidence>
<keyword evidence="2" id="KW-0547">Nucleotide-binding</keyword>
<dbReference type="NCBIfam" id="TIGR02291">
    <property type="entry name" value="rimK_rel_E_lig"/>
    <property type="match status" value="1"/>
</dbReference>
<dbReference type="SUPFAM" id="SSF56059">
    <property type="entry name" value="Glutathione synthetase ATP-binding domain-like"/>
    <property type="match status" value="1"/>
</dbReference>
<keyword evidence="1" id="KW-0464">Manganese</keyword>
<dbReference type="PROSITE" id="PS50975">
    <property type="entry name" value="ATP_GRASP"/>
    <property type="match status" value="1"/>
</dbReference>
<dbReference type="InterPro" id="IPR011761">
    <property type="entry name" value="ATP-grasp"/>
</dbReference>
<keyword evidence="4" id="KW-0436">Ligase</keyword>
<name>A0A9X7YN44_9GAMM</name>
<dbReference type="InterPro" id="IPR011758">
    <property type="entry name" value="RimK-rel_E_lig"/>
</dbReference>
<evidence type="ECO:0000256" key="2">
    <source>
        <dbReference type="PROSITE-ProRule" id="PRU00409"/>
    </source>
</evidence>
<gene>
    <name evidence="4" type="ORF">GJQ55_03835</name>
</gene>
<protein>
    <submittedName>
        <fullName evidence="4">Alpha-L-glutamate ligase-like protein</fullName>
    </submittedName>
</protein>
<proteinExistence type="predicted"/>
<feature type="domain" description="ATP-grasp" evidence="3">
    <location>
        <begin position="28"/>
        <end position="279"/>
    </location>
</feature>
<dbReference type="PANTHER" id="PTHR21621:SF0">
    <property type="entry name" value="BETA-CITRYLGLUTAMATE SYNTHASE B-RELATED"/>
    <property type="match status" value="1"/>
</dbReference>
<dbReference type="GO" id="GO:0005737">
    <property type="term" value="C:cytoplasm"/>
    <property type="evidence" value="ECO:0007669"/>
    <property type="project" value="TreeGrafter"/>
</dbReference>
<dbReference type="Proteomes" id="UP000596074">
    <property type="component" value="Chromosome"/>
</dbReference>
<dbReference type="GO" id="GO:0009432">
    <property type="term" value="P:SOS response"/>
    <property type="evidence" value="ECO:0007669"/>
    <property type="project" value="TreeGrafter"/>
</dbReference>
<dbReference type="RefSeq" id="WP_229367421.1">
    <property type="nucleotide sequence ID" value="NZ_CP046056.1"/>
</dbReference>
<keyword evidence="2" id="KW-0067">ATP-binding</keyword>
<reference evidence="4 5" key="1">
    <citation type="submission" date="2019-11" db="EMBL/GenBank/DDBJ databases">
        <title>Venatorbacter sp. nov. a predator of Campylobacter and other Gram-negative bacteria.</title>
        <authorList>
            <person name="Saeedi A."/>
            <person name="Cummings N.J."/>
            <person name="Connerton I.F."/>
            <person name="Connerton P.L."/>
        </authorList>
    </citation>
    <scope>NUCLEOTIDE SEQUENCE [LARGE SCALE GENOMIC DNA]</scope>
    <source>
        <strain evidence="4">XL5</strain>
    </source>
</reference>
<dbReference type="AlphaFoldDB" id="A0A9X7YN44"/>
<sequence length="307" mass="33434">MNRRNIRYISRYNPRHLYPLVDNKLKTKILAQKAGITTPKLIGTVESQHEVADLGRILEGVQGFAIKPAKGSGGKGILVLHRNEQGQLVKNSGAVVSLEDLQRHVSNTLSGLHSLGGSPDVAIIEELIEFDQQLGGFSFEGVPDIRVIVCRGYPVMAMMRLSTRASDGKANLHQGAVGVGLDIATGRPLNAVQNGLQVERHPDTGRMLAELQIPDWEVLLELAARCYEVTGLGYLGTDMVLDRRYGPMLLELNARPGLTIQVANGTGLLPRLQKIDALGPDDIALPAAERVKRSREWFAADPADLFS</sequence>
<dbReference type="GO" id="GO:0018169">
    <property type="term" value="F:ribosomal S6-glutamic acid ligase activity"/>
    <property type="evidence" value="ECO:0007669"/>
    <property type="project" value="TreeGrafter"/>
</dbReference>
<keyword evidence="5" id="KW-1185">Reference proteome</keyword>
<dbReference type="GO" id="GO:0005524">
    <property type="term" value="F:ATP binding"/>
    <property type="evidence" value="ECO:0007669"/>
    <property type="project" value="UniProtKB-UniRule"/>
</dbReference>
<dbReference type="GO" id="GO:0046872">
    <property type="term" value="F:metal ion binding"/>
    <property type="evidence" value="ECO:0007669"/>
    <property type="project" value="InterPro"/>
</dbReference>
<evidence type="ECO:0000313" key="4">
    <source>
        <dbReference type="EMBL" id="QQD23668.1"/>
    </source>
</evidence>
<accession>A0A9X7YN44</accession>
<evidence type="ECO:0000259" key="3">
    <source>
        <dbReference type="PROSITE" id="PS50975"/>
    </source>
</evidence>
<evidence type="ECO:0000256" key="1">
    <source>
        <dbReference type="ARBA" id="ARBA00023211"/>
    </source>
</evidence>
<dbReference type="Pfam" id="PF14397">
    <property type="entry name" value="ATPgrasp_ST"/>
    <property type="match status" value="1"/>
</dbReference>